<evidence type="ECO:0000256" key="1">
    <source>
        <dbReference type="ARBA" id="ARBA00022598"/>
    </source>
</evidence>
<dbReference type="Pfam" id="PF24850">
    <property type="entry name" value="CC_BshC"/>
    <property type="match status" value="1"/>
</dbReference>
<evidence type="ECO:0000259" key="3">
    <source>
        <dbReference type="Pfam" id="PF10079"/>
    </source>
</evidence>
<accession>F4L7B2</accession>
<reference key="2">
    <citation type="submission" date="2011-04" db="EMBL/GenBank/DDBJ databases">
        <title>Complete sequence of chromosome of Haliscomenobacter hydrossis DSM 1100.</title>
        <authorList>
            <consortium name="US DOE Joint Genome Institute (JGI-PGF)"/>
            <person name="Lucas S."/>
            <person name="Han J."/>
            <person name="Lapidus A."/>
            <person name="Bruce D."/>
            <person name="Goodwin L."/>
            <person name="Pitluck S."/>
            <person name="Peters L."/>
            <person name="Kyrpides N."/>
            <person name="Mavromatis K."/>
            <person name="Ivanova N."/>
            <person name="Ovchinnikova G."/>
            <person name="Pagani I."/>
            <person name="Daligault H."/>
            <person name="Detter J.C."/>
            <person name="Han C."/>
            <person name="Land M."/>
            <person name="Hauser L."/>
            <person name="Markowitz V."/>
            <person name="Cheng J.-F."/>
            <person name="Hugenholtz P."/>
            <person name="Woyke T."/>
            <person name="Wu D."/>
            <person name="Verbarg S."/>
            <person name="Frueling A."/>
            <person name="Brambilla E."/>
            <person name="Klenk H.-P."/>
            <person name="Eisen J.A."/>
        </authorList>
    </citation>
    <scope>NUCLEOTIDE SEQUENCE</scope>
    <source>
        <strain>DSM 1100</strain>
    </source>
</reference>
<dbReference type="AlphaFoldDB" id="F4L7B2"/>
<name>F4L7B2_HALH1</name>
<dbReference type="Proteomes" id="UP000008461">
    <property type="component" value="Chromosome"/>
</dbReference>
<evidence type="ECO:0000256" key="2">
    <source>
        <dbReference type="HAMAP-Rule" id="MF_01867"/>
    </source>
</evidence>
<evidence type="ECO:0000259" key="4">
    <source>
        <dbReference type="Pfam" id="PF24850"/>
    </source>
</evidence>
<dbReference type="Pfam" id="PF10079">
    <property type="entry name" value="Rossmann-like_BshC"/>
    <property type="match status" value="1"/>
</dbReference>
<dbReference type="eggNOG" id="COG4365">
    <property type="taxonomic scope" value="Bacteria"/>
</dbReference>
<proteinExistence type="inferred from homology"/>
<dbReference type="KEGG" id="hhy:Halhy_5314"/>
<organism evidence="5 6">
    <name type="scientific">Haliscomenobacter hydrossis (strain ATCC 27775 / DSM 1100 / LMG 10767 / O)</name>
    <dbReference type="NCBI Taxonomy" id="760192"/>
    <lineage>
        <taxon>Bacteria</taxon>
        <taxon>Pseudomonadati</taxon>
        <taxon>Bacteroidota</taxon>
        <taxon>Saprospiria</taxon>
        <taxon>Saprospirales</taxon>
        <taxon>Haliscomenobacteraceae</taxon>
        <taxon>Haliscomenobacter</taxon>
    </lineage>
</organism>
<keyword evidence="6" id="KW-1185">Reference proteome</keyword>
<keyword evidence="2" id="KW-0175">Coiled coil</keyword>
<reference evidence="5 6" key="1">
    <citation type="journal article" date="2011" name="Stand. Genomic Sci.">
        <title>Complete genome sequence of Haliscomenobacter hydrossis type strain (O).</title>
        <authorList>
            <consortium name="US DOE Joint Genome Institute (JGI-PGF)"/>
            <person name="Daligault H."/>
            <person name="Lapidus A."/>
            <person name="Zeytun A."/>
            <person name="Nolan M."/>
            <person name="Lucas S."/>
            <person name="Del Rio T.G."/>
            <person name="Tice H."/>
            <person name="Cheng J.F."/>
            <person name="Tapia R."/>
            <person name="Han C."/>
            <person name="Goodwin L."/>
            <person name="Pitluck S."/>
            <person name="Liolios K."/>
            <person name="Pagani I."/>
            <person name="Ivanova N."/>
            <person name="Huntemann M."/>
            <person name="Mavromatis K."/>
            <person name="Mikhailova N."/>
            <person name="Pati A."/>
            <person name="Chen A."/>
            <person name="Palaniappan K."/>
            <person name="Land M."/>
            <person name="Hauser L."/>
            <person name="Brambilla E.M."/>
            <person name="Rohde M."/>
            <person name="Verbarg S."/>
            <person name="Goker M."/>
            <person name="Bristow J."/>
            <person name="Eisen J.A."/>
            <person name="Markowitz V."/>
            <person name="Hugenholtz P."/>
            <person name="Kyrpides N.C."/>
            <person name="Klenk H.P."/>
            <person name="Woyke T."/>
        </authorList>
    </citation>
    <scope>NUCLEOTIDE SEQUENCE [LARGE SCALE GENOMIC DNA]</scope>
    <source>
        <strain evidence="6">ATCC 27775 / DSM 1100 / LMG 10767 / O</strain>
    </source>
</reference>
<dbReference type="HOGENOM" id="CLU_022249_2_0_10"/>
<dbReference type="EMBL" id="CP002691">
    <property type="protein sequence ID" value="AEE53139.1"/>
    <property type="molecule type" value="Genomic_DNA"/>
</dbReference>
<evidence type="ECO:0000313" key="6">
    <source>
        <dbReference type="Proteomes" id="UP000008461"/>
    </source>
</evidence>
<dbReference type="EC" id="6.-.-.-" evidence="2"/>
<feature type="coiled-coil region" evidence="2">
    <location>
        <begin position="465"/>
        <end position="492"/>
    </location>
</feature>
<evidence type="ECO:0000313" key="5">
    <source>
        <dbReference type="EMBL" id="AEE53139.1"/>
    </source>
</evidence>
<feature type="domain" description="Bacillithiol biosynthesis BshC N-terminal Rossmann-like" evidence="3">
    <location>
        <begin position="34"/>
        <end position="387"/>
    </location>
</feature>
<sequence>MLLHQKNATLTATPDMDVTILPYPTVPQLAPKDVAYATLNPALRPFYQYNPSLDDFQQVITDKAKQVINREVLVATLRQQYSGLDTPRHVALNIELLAENNTFVVVTAHQPSLFTGPLFYWYKVFTTIKLAEELRMTYPAYSFVPLLVNGAEDHDFDEINHANLFGKTLRWEHDAVGGSCGDMSTDTLGPVLAQLKEVLGESENGAYIYQQIEAAYTSHALYADATIDLVNRLFGQYGLVALNMNVPAFKRLFIPIMREELFQQSSQALISASQEALTAAGFSGQAHARDINLFYLQTHRRDRIVREGEFFSVLNTDLRFTPAEMEAELEAHPERFSPNVVLRPLFQELILPNLAYVGGGGEIAYWLERKSQFAHFGLNYPMLVRRNSLLWIDKATSSRMDKLGLRVQDLFVDTEFLIKQYVALNSEGELSLKEEMTQLQSLFEQVRQKALSVDPTLEKAVLAEAVKQEKVLEQLEGRLVRAEKQKHETGINQIRSLKEKLFPGNGLQERVDNFLNFYMKYGEGFGEVLKEVVDPFVEGFVVVRDEG</sequence>
<gene>
    <name evidence="2" type="primary">bshC</name>
    <name evidence="5" type="ordered locus">Halhy_5314</name>
</gene>
<feature type="domain" description="Bacillithiol biosynthesis BshC C-terminal coiled-coil" evidence="4">
    <location>
        <begin position="391"/>
        <end position="543"/>
    </location>
</feature>
<dbReference type="STRING" id="760192.Halhy_5314"/>
<dbReference type="InterPro" id="IPR011199">
    <property type="entry name" value="Bacillithiol_biosynth_BshC"/>
</dbReference>
<dbReference type="NCBIfam" id="TIGR03998">
    <property type="entry name" value="thiol_BshC"/>
    <property type="match status" value="1"/>
</dbReference>
<dbReference type="InterPro" id="IPR055398">
    <property type="entry name" value="Rossmann-like_BshC"/>
</dbReference>
<keyword evidence="1 2" id="KW-0436">Ligase</keyword>
<dbReference type="HAMAP" id="MF_01867">
    <property type="entry name" value="BshC"/>
    <property type="match status" value="1"/>
</dbReference>
<comment type="similarity">
    <text evidence="2">Belongs to the BshC family.</text>
</comment>
<protein>
    <recommendedName>
        <fullName evidence="2">Putative cysteine ligase BshC</fullName>
        <ecNumber evidence="2">6.-.-.-</ecNumber>
    </recommendedName>
</protein>
<dbReference type="GO" id="GO:0016874">
    <property type="term" value="F:ligase activity"/>
    <property type="evidence" value="ECO:0007669"/>
    <property type="project" value="UniProtKB-UniRule"/>
</dbReference>
<dbReference type="InterPro" id="IPR055399">
    <property type="entry name" value="CC_BshC"/>
</dbReference>
<dbReference type="PIRSF" id="PIRSF012535">
    <property type="entry name" value="UCP012535"/>
    <property type="match status" value="1"/>
</dbReference>